<dbReference type="Proteomes" id="UP001732700">
    <property type="component" value="Chromosome 5A"/>
</dbReference>
<evidence type="ECO:0000313" key="1">
    <source>
        <dbReference type="EnsemblPlants" id="AVESA.00010b.r2.5AG0845290.1.CDS"/>
    </source>
</evidence>
<proteinExistence type="predicted"/>
<dbReference type="EnsemblPlants" id="AVESA.00010b.r2.5AG0845290.1">
    <property type="protein sequence ID" value="AVESA.00010b.r2.5AG0845290.1.CDS"/>
    <property type="gene ID" value="AVESA.00010b.r2.5AG0845290"/>
</dbReference>
<name>A0ACD5XVY7_AVESA</name>
<sequence length="659" mass="74791">MAALVFRREQLLQELHRERIRHDMILCELAETERVMTACLAGRGASCGRPLMTPWEEAMYRTARSSDETSWWCRSHSSPAIAPVYPRIERSPSPVLQPRPVDNAEKQERNSSSRPLAVEQCLSLSKQLAGEEALVPAATNVVAKPAQPVFLSKEVTLECQGVVDHVHEAGLKDRHLVQLMQSGIQKSEQLKRPAVDQEHEVESEDMHAVQLMDCEVQRSEQPTHAAVGQEYRAKAKDSQRSEQLQRAAIGQEHEVDTNVRHAVQLMGSEIHRSEEPKCEAFGQKHEAEEKDRHAVQLAKISEDPNPAEPTIKDRTDDEWRQLPRQYALASKDKSSPNDQKRLVFNEPNTQIMPSGVKGRQIFGPTVETPPAKRHKPREEWSCTQCQVSLSCEEDLKQHQAGELHRLALALFEPRQEPSELTAKSTPESSYGVRQFARRLVRPVLPNNLEKSEAPKEKPASRFDVRNHPKHTSHQENSQTLHTENGWNHLRDRSYQESTHALHTEEGGGKEGSKWAADRTGTEDQRKKFVTKRRLPFCGLCKVQCNSEKMMELHLRGKKHQESMHALHTEEGGGKEGIKCAAADRTGTEGWRRFVTNRRFPFCELCKVQCDSEKTLESHLGGKKHLEKLQAHHTEMQLRLVVAGRGEMLRCQNVPSDCTN</sequence>
<accession>A0ACD5XVY7</accession>
<organism evidence="1 2">
    <name type="scientific">Avena sativa</name>
    <name type="common">Oat</name>
    <dbReference type="NCBI Taxonomy" id="4498"/>
    <lineage>
        <taxon>Eukaryota</taxon>
        <taxon>Viridiplantae</taxon>
        <taxon>Streptophyta</taxon>
        <taxon>Embryophyta</taxon>
        <taxon>Tracheophyta</taxon>
        <taxon>Spermatophyta</taxon>
        <taxon>Magnoliopsida</taxon>
        <taxon>Liliopsida</taxon>
        <taxon>Poales</taxon>
        <taxon>Poaceae</taxon>
        <taxon>BOP clade</taxon>
        <taxon>Pooideae</taxon>
        <taxon>Poodae</taxon>
        <taxon>Poeae</taxon>
        <taxon>Poeae Chloroplast Group 1 (Aveneae type)</taxon>
        <taxon>Aveninae</taxon>
        <taxon>Avena</taxon>
    </lineage>
</organism>
<keyword evidence="2" id="KW-1185">Reference proteome</keyword>
<reference evidence="1" key="2">
    <citation type="submission" date="2025-09" db="UniProtKB">
        <authorList>
            <consortium name="EnsemblPlants"/>
        </authorList>
    </citation>
    <scope>IDENTIFICATION</scope>
</reference>
<reference evidence="1" key="1">
    <citation type="submission" date="2021-05" db="EMBL/GenBank/DDBJ databases">
        <authorList>
            <person name="Scholz U."/>
            <person name="Mascher M."/>
            <person name="Fiebig A."/>
        </authorList>
    </citation>
    <scope>NUCLEOTIDE SEQUENCE [LARGE SCALE GENOMIC DNA]</scope>
</reference>
<evidence type="ECO:0000313" key="2">
    <source>
        <dbReference type="Proteomes" id="UP001732700"/>
    </source>
</evidence>
<protein>
    <submittedName>
        <fullName evidence="1">Uncharacterized protein</fullName>
    </submittedName>
</protein>